<comment type="caution">
    <text evidence="1">The sequence shown here is derived from an EMBL/GenBank/DDBJ whole genome shotgun (WGS) entry which is preliminary data.</text>
</comment>
<accession>A0AAE0V0G0</accession>
<name>A0AAE0V0G0_9TELE</name>
<evidence type="ECO:0000313" key="2">
    <source>
        <dbReference type="Proteomes" id="UP001274896"/>
    </source>
</evidence>
<proteinExistence type="predicted"/>
<dbReference type="Proteomes" id="UP001274896">
    <property type="component" value="Unassembled WGS sequence"/>
</dbReference>
<keyword evidence="2" id="KW-1185">Reference proteome</keyword>
<dbReference type="AlphaFoldDB" id="A0AAE0V0G0"/>
<dbReference type="EMBL" id="JAUCMX010000012">
    <property type="protein sequence ID" value="KAK3528890.1"/>
    <property type="molecule type" value="Genomic_DNA"/>
</dbReference>
<gene>
    <name evidence="1" type="ORF">QTP70_012066</name>
</gene>
<evidence type="ECO:0000313" key="1">
    <source>
        <dbReference type="EMBL" id="KAK3528890.1"/>
    </source>
</evidence>
<organism evidence="1 2">
    <name type="scientific">Hemibagrus guttatus</name>
    <dbReference type="NCBI Taxonomy" id="175788"/>
    <lineage>
        <taxon>Eukaryota</taxon>
        <taxon>Metazoa</taxon>
        <taxon>Chordata</taxon>
        <taxon>Craniata</taxon>
        <taxon>Vertebrata</taxon>
        <taxon>Euteleostomi</taxon>
        <taxon>Actinopterygii</taxon>
        <taxon>Neopterygii</taxon>
        <taxon>Teleostei</taxon>
        <taxon>Ostariophysi</taxon>
        <taxon>Siluriformes</taxon>
        <taxon>Bagridae</taxon>
        <taxon>Hemibagrus</taxon>
    </lineage>
</organism>
<reference evidence="1" key="1">
    <citation type="submission" date="2023-06" db="EMBL/GenBank/DDBJ databases">
        <title>Male Hemibagrus guttatus genome.</title>
        <authorList>
            <person name="Bian C."/>
        </authorList>
    </citation>
    <scope>NUCLEOTIDE SEQUENCE</scope>
    <source>
        <strain evidence="1">Male_cb2023</strain>
        <tissue evidence="1">Muscle</tissue>
    </source>
</reference>
<protein>
    <submittedName>
        <fullName evidence="1">Uncharacterized protein</fullName>
    </submittedName>
</protein>
<sequence>MHNFKYIIKFANDTTVVGLISKNNEEVQRLTAW</sequence>